<dbReference type="PANTHER" id="PTHR36439">
    <property type="entry name" value="BLL4334 PROTEIN"/>
    <property type="match status" value="1"/>
</dbReference>
<evidence type="ECO:0000313" key="2">
    <source>
        <dbReference type="Proteomes" id="UP000326994"/>
    </source>
</evidence>
<dbReference type="OrthoDB" id="9806494at2"/>
<dbReference type="AlphaFoldDB" id="A0A5J4FYQ1"/>
<evidence type="ECO:0008006" key="3">
    <source>
        <dbReference type="Google" id="ProtNLM"/>
    </source>
</evidence>
<dbReference type="PANTHER" id="PTHR36439:SF1">
    <property type="entry name" value="DUF1697 DOMAIN-CONTAINING PROTEIN"/>
    <property type="match status" value="1"/>
</dbReference>
<accession>A0A5J4FYQ1</accession>
<keyword evidence="2" id="KW-1185">Reference proteome</keyword>
<reference evidence="1 2" key="1">
    <citation type="submission" date="2019-08" db="EMBL/GenBank/DDBJ databases">
        <title>Ulvibacter marinistellae sp. nov., isolated from a starfish, Patiria pectinifera.</title>
        <authorList>
            <person name="Kawano K."/>
            <person name="Ushijima N."/>
            <person name="Kihara M."/>
            <person name="Itoh H."/>
        </authorList>
    </citation>
    <scope>NUCLEOTIDE SEQUENCE [LARGE SCALE GENOMIC DNA]</scope>
    <source>
        <strain evidence="1 2">KK4</strain>
    </source>
</reference>
<sequence length="176" mass="20483">MIYIALLRGINVGGHKKFPKVKQLEMLDTLKFENPKVYLHTGNWIFTSEISVVEVSAKIENAIHKKYGWQVPVIVFKASEILQIFNACPFSEEIKVKSYFTLLDRKPTLENRTNLNEYNYPDEEFYITNNCIYFYPVHGAGRAKMSNNFFENKLKVTATSRNYKTMNKIIKLSTPL</sequence>
<gene>
    <name evidence="1" type="ORF">ULMS_08070</name>
</gene>
<protein>
    <recommendedName>
        <fullName evidence="3">DUF1697 domain-containing protein</fullName>
    </recommendedName>
</protein>
<dbReference type="Pfam" id="PF08002">
    <property type="entry name" value="DUF1697"/>
    <property type="match status" value="1"/>
</dbReference>
<comment type="caution">
    <text evidence="1">The sequence shown here is derived from an EMBL/GenBank/DDBJ whole genome shotgun (WGS) entry which is preliminary data.</text>
</comment>
<dbReference type="InterPro" id="IPR012545">
    <property type="entry name" value="DUF1697"/>
</dbReference>
<dbReference type="PIRSF" id="PIRSF008502">
    <property type="entry name" value="UCP008502"/>
    <property type="match status" value="1"/>
</dbReference>
<dbReference type="EMBL" id="BKCF01000001">
    <property type="protein sequence ID" value="GEQ85299.1"/>
    <property type="molecule type" value="Genomic_DNA"/>
</dbReference>
<dbReference type="SUPFAM" id="SSF160379">
    <property type="entry name" value="SP0830-like"/>
    <property type="match status" value="1"/>
</dbReference>
<dbReference type="Proteomes" id="UP000326994">
    <property type="component" value="Unassembled WGS sequence"/>
</dbReference>
<organism evidence="1 2">
    <name type="scientific">Patiriisocius marinistellae</name>
    <dbReference type="NCBI Taxonomy" id="2494560"/>
    <lineage>
        <taxon>Bacteria</taxon>
        <taxon>Pseudomonadati</taxon>
        <taxon>Bacteroidota</taxon>
        <taxon>Flavobacteriia</taxon>
        <taxon>Flavobacteriales</taxon>
        <taxon>Flavobacteriaceae</taxon>
        <taxon>Patiriisocius</taxon>
    </lineage>
</organism>
<evidence type="ECO:0000313" key="1">
    <source>
        <dbReference type="EMBL" id="GEQ85299.1"/>
    </source>
</evidence>
<proteinExistence type="predicted"/>
<dbReference type="RefSeq" id="WP_151893227.1">
    <property type="nucleotide sequence ID" value="NZ_BKCF01000001.1"/>
</dbReference>
<dbReference type="Gene3D" id="3.30.70.1280">
    <property type="entry name" value="SP0830-like domains"/>
    <property type="match status" value="1"/>
</dbReference>
<name>A0A5J4FYQ1_9FLAO</name>